<comment type="subcellular location">
    <subcellularLocation>
        <location evidence="1">Membrane</location>
        <topology evidence="1">Multi-pass membrane protein</topology>
    </subcellularLocation>
</comment>
<evidence type="ECO:0000256" key="7">
    <source>
        <dbReference type="SAM" id="Phobius"/>
    </source>
</evidence>
<dbReference type="OrthoDB" id="294730at2759"/>
<evidence type="ECO:0000256" key="4">
    <source>
        <dbReference type="ARBA" id="ARBA00022989"/>
    </source>
</evidence>
<feature type="domain" description="Amino acid transporter transmembrane" evidence="8">
    <location>
        <begin position="56"/>
        <end position="404"/>
    </location>
</feature>
<accession>A0A9P6W7N3</accession>
<dbReference type="Pfam" id="PF01490">
    <property type="entry name" value="Aa_trans"/>
    <property type="match status" value="1"/>
</dbReference>
<dbReference type="PANTHER" id="PTHR22950:SF479">
    <property type="entry name" value="AMINO ACID TRANSPORTER (EUROFUNG)-RELATED"/>
    <property type="match status" value="1"/>
</dbReference>
<keyword evidence="3 7" id="KW-0812">Transmembrane</keyword>
<keyword evidence="4 7" id="KW-1133">Transmembrane helix</keyword>
<evidence type="ECO:0000256" key="1">
    <source>
        <dbReference type="ARBA" id="ARBA00004141"/>
    </source>
</evidence>
<evidence type="ECO:0000313" key="10">
    <source>
        <dbReference type="Proteomes" id="UP000777482"/>
    </source>
</evidence>
<dbReference type="GO" id="GO:0016020">
    <property type="term" value="C:membrane"/>
    <property type="evidence" value="ECO:0007669"/>
    <property type="project" value="UniProtKB-SubCell"/>
</dbReference>
<feature type="transmembrane region" description="Helical" evidence="7">
    <location>
        <begin position="349"/>
        <end position="371"/>
    </location>
</feature>
<evidence type="ECO:0000256" key="5">
    <source>
        <dbReference type="ARBA" id="ARBA00023136"/>
    </source>
</evidence>
<evidence type="ECO:0000256" key="3">
    <source>
        <dbReference type="ARBA" id="ARBA00022692"/>
    </source>
</evidence>
<comment type="caution">
    <text evidence="9">The sequence shown here is derived from an EMBL/GenBank/DDBJ whole genome shotgun (WGS) entry which is preliminary data.</text>
</comment>
<feature type="transmembrane region" description="Helical" evidence="7">
    <location>
        <begin position="59"/>
        <end position="78"/>
    </location>
</feature>
<dbReference type="GO" id="GO:0015179">
    <property type="term" value="F:L-amino acid transmembrane transporter activity"/>
    <property type="evidence" value="ECO:0007669"/>
    <property type="project" value="TreeGrafter"/>
</dbReference>
<dbReference type="PANTHER" id="PTHR22950">
    <property type="entry name" value="AMINO ACID TRANSPORTER"/>
    <property type="match status" value="1"/>
</dbReference>
<protein>
    <recommendedName>
        <fullName evidence="8">Amino acid transporter transmembrane domain-containing protein</fullName>
    </recommendedName>
</protein>
<dbReference type="InterPro" id="IPR013057">
    <property type="entry name" value="AA_transpt_TM"/>
</dbReference>
<evidence type="ECO:0000259" key="8">
    <source>
        <dbReference type="Pfam" id="PF01490"/>
    </source>
</evidence>
<feature type="transmembrane region" description="Helical" evidence="7">
    <location>
        <begin position="377"/>
        <end position="398"/>
    </location>
</feature>
<feature type="transmembrane region" description="Helical" evidence="7">
    <location>
        <begin position="419"/>
        <end position="436"/>
    </location>
</feature>
<comment type="similarity">
    <text evidence="2">Belongs to the amino acid/polyamine transporter 2 family.</text>
</comment>
<keyword evidence="10" id="KW-1185">Reference proteome</keyword>
<sequence length="449" mass="48879">MASAFYNEKPLNEKDTEEEGGVRQTSFVAREDEPRPAVADAFALREGDEDQEDFKTLGWFKAGLVLTCEAIALGTLSFPQNFYRLGMAGGIIANCGFIVIAYVTTHFMVDFKLRYPHVLNVAEAGEVIFGKWGGRFLGIGMVAKSVGLASSHVLAGKIAISTFDNGANCAIGWAVLIAVVSALLSYHRKWSGLTWLSILSLSCIFTASMITIIAVALQDNTRLIKNGVPIEWDAFATQNVSLESVIGAILNTVFAYGQVMAVFSFLPEMKRPNDFKKSMLLSQGISLVIYTVVGAVCYRYAGQYVTSPALSMTSLSGIVAANVGAKYLYTSLFRHSPLLTSKSWKAQGAWLAIIFSVWLAGFVFAELIPFFSQLLTIISSLTSLWFVVGMGGFVYLHLVNPKLPEVVDGGYWKRPSRTFGTIVALLFAITGIKNGYESGKFGHPFSCKA</sequence>
<feature type="transmembrane region" description="Helical" evidence="7">
    <location>
        <begin position="170"/>
        <end position="186"/>
    </location>
</feature>
<proteinExistence type="inferred from homology"/>
<gene>
    <name evidence="9" type="ORF">C6P46_004891</name>
</gene>
<feature type="region of interest" description="Disordered" evidence="6">
    <location>
        <begin position="1"/>
        <end position="36"/>
    </location>
</feature>
<evidence type="ECO:0000313" key="9">
    <source>
        <dbReference type="EMBL" id="KAG0666324.1"/>
    </source>
</evidence>
<keyword evidence="5 7" id="KW-0472">Membrane</keyword>
<dbReference type="Proteomes" id="UP000777482">
    <property type="component" value="Unassembled WGS sequence"/>
</dbReference>
<feature type="transmembrane region" description="Helical" evidence="7">
    <location>
        <begin position="85"/>
        <end position="109"/>
    </location>
</feature>
<organism evidence="9 10">
    <name type="scientific">Rhodotorula mucilaginosa</name>
    <name type="common">Yeast</name>
    <name type="synonym">Rhodotorula rubra</name>
    <dbReference type="NCBI Taxonomy" id="5537"/>
    <lineage>
        <taxon>Eukaryota</taxon>
        <taxon>Fungi</taxon>
        <taxon>Dikarya</taxon>
        <taxon>Basidiomycota</taxon>
        <taxon>Pucciniomycotina</taxon>
        <taxon>Microbotryomycetes</taxon>
        <taxon>Sporidiobolales</taxon>
        <taxon>Sporidiobolaceae</taxon>
        <taxon>Rhodotorula</taxon>
    </lineage>
</organism>
<feature type="transmembrane region" description="Helical" evidence="7">
    <location>
        <begin position="278"/>
        <end position="301"/>
    </location>
</feature>
<feature type="transmembrane region" description="Helical" evidence="7">
    <location>
        <begin position="193"/>
        <end position="217"/>
    </location>
</feature>
<dbReference type="EMBL" id="PUHQ01000005">
    <property type="protein sequence ID" value="KAG0666324.1"/>
    <property type="molecule type" value="Genomic_DNA"/>
</dbReference>
<name>A0A9P6W7N3_RHOMI</name>
<reference evidence="9 10" key="1">
    <citation type="submission" date="2020-11" db="EMBL/GenBank/DDBJ databases">
        <title>Kefir isolates.</title>
        <authorList>
            <person name="Marcisauskas S."/>
            <person name="Kim Y."/>
            <person name="Blasche S."/>
        </authorList>
    </citation>
    <scope>NUCLEOTIDE SEQUENCE [LARGE SCALE GENOMIC DNA]</scope>
    <source>
        <strain evidence="9 10">KR</strain>
    </source>
</reference>
<dbReference type="AlphaFoldDB" id="A0A9P6W7N3"/>
<evidence type="ECO:0000256" key="6">
    <source>
        <dbReference type="SAM" id="MobiDB-lite"/>
    </source>
</evidence>
<evidence type="ECO:0000256" key="2">
    <source>
        <dbReference type="ARBA" id="ARBA00008066"/>
    </source>
</evidence>
<feature type="transmembrane region" description="Helical" evidence="7">
    <location>
        <begin position="245"/>
        <end position="266"/>
    </location>
</feature>